<evidence type="ECO:0000313" key="9">
    <source>
        <dbReference type="Proteomes" id="UP000199647"/>
    </source>
</evidence>
<reference evidence="8 9" key="1">
    <citation type="submission" date="2016-10" db="EMBL/GenBank/DDBJ databases">
        <authorList>
            <person name="de Groot N.N."/>
        </authorList>
    </citation>
    <scope>NUCLEOTIDE SEQUENCE [LARGE SCALE GENOMIC DNA]</scope>
    <source>
        <strain evidence="8 9">A52C2</strain>
    </source>
</reference>
<dbReference type="Gene3D" id="3.40.190.10">
    <property type="entry name" value="Periplasmic binding protein-like II"/>
    <property type="match status" value="2"/>
</dbReference>
<accession>A0A1H9A7X9</accession>
<proteinExistence type="inferred from homology"/>
<dbReference type="SUPFAM" id="SSF53850">
    <property type="entry name" value="Periplasmic binding protein-like II"/>
    <property type="match status" value="1"/>
</dbReference>
<dbReference type="NCBIfam" id="TIGR00363">
    <property type="entry name" value="MetQ/NlpA family lipoprotein"/>
    <property type="match status" value="1"/>
</dbReference>
<dbReference type="Proteomes" id="UP000199647">
    <property type="component" value="Unassembled WGS sequence"/>
</dbReference>
<dbReference type="PANTHER" id="PTHR30429:SF1">
    <property type="entry name" value="D-METHIONINE-BINDING LIPOPROTEIN METQ-RELATED"/>
    <property type="match status" value="1"/>
</dbReference>
<dbReference type="PANTHER" id="PTHR30429">
    <property type="entry name" value="D-METHIONINE-BINDING LIPOPROTEIN METQ"/>
    <property type="match status" value="1"/>
</dbReference>
<keyword evidence="3" id="KW-0472">Membrane</keyword>
<organism evidence="8 9">
    <name type="scientific">Faunimonas pinastri</name>
    <dbReference type="NCBI Taxonomy" id="1855383"/>
    <lineage>
        <taxon>Bacteria</taxon>
        <taxon>Pseudomonadati</taxon>
        <taxon>Pseudomonadota</taxon>
        <taxon>Alphaproteobacteria</taxon>
        <taxon>Hyphomicrobiales</taxon>
        <taxon>Afifellaceae</taxon>
        <taxon>Faunimonas</taxon>
    </lineage>
</organism>
<dbReference type="CDD" id="cd13598">
    <property type="entry name" value="PBP2_lipoprotein_IlpA_like"/>
    <property type="match status" value="1"/>
</dbReference>
<evidence type="ECO:0000256" key="7">
    <source>
        <dbReference type="SAM" id="SignalP"/>
    </source>
</evidence>
<dbReference type="Pfam" id="PF03180">
    <property type="entry name" value="Lipoprotein_9"/>
    <property type="match status" value="1"/>
</dbReference>
<gene>
    <name evidence="8" type="ORF">SAMN05216548_101354</name>
</gene>
<feature type="signal peptide" evidence="7">
    <location>
        <begin position="1"/>
        <end position="27"/>
    </location>
</feature>
<dbReference type="PIRSF" id="PIRSF002854">
    <property type="entry name" value="MetQ"/>
    <property type="match status" value="1"/>
</dbReference>
<evidence type="ECO:0000256" key="3">
    <source>
        <dbReference type="ARBA" id="ARBA00023136"/>
    </source>
</evidence>
<dbReference type="InterPro" id="IPR004872">
    <property type="entry name" value="Lipoprotein_NlpA"/>
</dbReference>
<dbReference type="AlphaFoldDB" id="A0A1H9A7X9"/>
<dbReference type="RefSeq" id="WP_092494859.1">
    <property type="nucleotide sequence ID" value="NZ_FOFG01000001.1"/>
</dbReference>
<evidence type="ECO:0000256" key="1">
    <source>
        <dbReference type="ARBA" id="ARBA00004635"/>
    </source>
</evidence>
<keyword evidence="2 7" id="KW-0732">Signal</keyword>
<evidence type="ECO:0000256" key="2">
    <source>
        <dbReference type="ARBA" id="ARBA00022729"/>
    </source>
</evidence>
<comment type="subcellular location">
    <subcellularLocation>
        <location evidence="1">Membrane</location>
        <topology evidence="1">Lipid-anchor</topology>
    </subcellularLocation>
</comment>
<keyword evidence="5 6" id="KW-0449">Lipoprotein</keyword>
<evidence type="ECO:0000256" key="6">
    <source>
        <dbReference type="PIRNR" id="PIRNR002854"/>
    </source>
</evidence>
<dbReference type="EMBL" id="FOFG01000001">
    <property type="protein sequence ID" value="SEP72866.1"/>
    <property type="molecule type" value="Genomic_DNA"/>
</dbReference>
<name>A0A1H9A7X9_9HYPH</name>
<dbReference type="GO" id="GO:0016020">
    <property type="term" value="C:membrane"/>
    <property type="evidence" value="ECO:0007669"/>
    <property type="project" value="UniProtKB-SubCell"/>
</dbReference>
<protein>
    <recommendedName>
        <fullName evidence="6">Lipoprotein</fullName>
    </recommendedName>
</protein>
<evidence type="ECO:0000313" key="8">
    <source>
        <dbReference type="EMBL" id="SEP72866.1"/>
    </source>
</evidence>
<keyword evidence="9" id="KW-1185">Reference proteome</keyword>
<evidence type="ECO:0000256" key="4">
    <source>
        <dbReference type="ARBA" id="ARBA00023139"/>
    </source>
</evidence>
<dbReference type="OrthoDB" id="9812878at2"/>
<keyword evidence="4" id="KW-0564">Palmitate</keyword>
<sequence>MPQLSSKILGLVAGTALALASFVPAYAAEKLKLGVMGGEEEEIAEVAKQVAARNGLDLQLVTFSDYTIPNEALEHGDLDANAFQHKPYLDAQIQAHGYHIVPIGYTIVEPIGLYSSRHKSFDDIPQGAQIGIPNDPSNGGRALILLAEHGLIKLKDGTGLTPSVLDISENPKKVQIREVDAAQISRYLPDLDGAVINTTYALGAGLDPTKTLIAEKRVGNPYGNLIAVRESDRDKPVFKTLVAAYQSREVADFLKTRFKGAILPAW</sequence>
<feature type="chain" id="PRO_5011692097" description="Lipoprotein" evidence="7">
    <location>
        <begin position="28"/>
        <end position="266"/>
    </location>
</feature>
<dbReference type="STRING" id="1855383.SAMN05216548_101354"/>
<evidence type="ECO:0000256" key="5">
    <source>
        <dbReference type="ARBA" id="ARBA00023288"/>
    </source>
</evidence>
<comment type="similarity">
    <text evidence="6">Belongs to the nlpA lipoprotein family.</text>
</comment>